<comment type="similarity">
    <text evidence="1">Belongs to the LysR transcriptional regulatory family.</text>
</comment>
<evidence type="ECO:0000256" key="4">
    <source>
        <dbReference type="ARBA" id="ARBA00023163"/>
    </source>
</evidence>
<organism evidence="7 8">
    <name type="scientific">Prauserella cavernicola</name>
    <dbReference type="NCBI Taxonomy" id="2800127"/>
    <lineage>
        <taxon>Bacteria</taxon>
        <taxon>Bacillati</taxon>
        <taxon>Actinomycetota</taxon>
        <taxon>Actinomycetes</taxon>
        <taxon>Pseudonocardiales</taxon>
        <taxon>Pseudonocardiaceae</taxon>
        <taxon>Prauserella</taxon>
    </lineage>
</organism>
<comment type="caution">
    <text evidence="7">The sequence shown here is derived from an EMBL/GenBank/DDBJ whole genome shotgun (WGS) entry which is preliminary data.</text>
</comment>
<keyword evidence="3" id="KW-0238">DNA-binding</keyword>
<evidence type="ECO:0000256" key="3">
    <source>
        <dbReference type="ARBA" id="ARBA00023125"/>
    </source>
</evidence>
<dbReference type="InterPro" id="IPR036390">
    <property type="entry name" value="WH_DNA-bd_sf"/>
</dbReference>
<evidence type="ECO:0000256" key="1">
    <source>
        <dbReference type="ARBA" id="ARBA00009437"/>
    </source>
</evidence>
<keyword evidence="8" id="KW-1185">Reference proteome</keyword>
<dbReference type="PROSITE" id="PS50931">
    <property type="entry name" value="HTH_LYSR"/>
    <property type="match status" value="1"/>
</dbReference>
<evidence type="ECO:0000313" key="8">
    <source>
        <dbReference type="Proteomes" id="UP000635245"/>
    </source>
</evidence>
<dbReference type="GO" id="GO:0000976">
    <property type="term" value="F:transcription cis-regulatory region binding"/>
    <property type="evidence" value="ECO:0007669"/>
    <property type="project" value="TreeGrafter"/>
</dbReference>
<keyword evidence="2" id="KW-0805">Transcription regulation</keyword>
<reference evidence="7" key="1">
    <citation type="submission" date="2020-12" db="EMBL/GenBank/DDBJ databases">
        <title>Prauserella sp. ASG 168, a novel actinomycete isolated from cave rock.</title>
        <authorList>
            <person name="Suriyachadkun C."/>
        </authorList>
    </citation>
    <scope>NUCLEOTIDE SEQUENCE</scope>
    <source>
        <strain evidence="7">ASG 168</strain>
    </source>
</reference>
<dbReference type="Pfam" id="PF03466">
    <property type="entry name" value="LysR_substrate"/>
    <property type="match status" value="1"/>
</dbReference>
<evidence type="ECO:0000256" key="5">
    <source>
        <dbReference type="SAM" id="MobiDB-lite"/>
    </source>
</evidence>
<dbReference type="Proteomes" id="UP000635245">
    <property type="component" value="Unassembled WGS sequence"/>
</dbReference>
<dbReference type="Pfam" id="PF00126">
    <property type="entry name" value="HTH_1"/>
    <property type="match status" value="1"/>
</dbReference>
<sequence>MIGRWSSISRAAREVRLSQPSASMRLAELERRIGSTLVERSPSGSRLTQVGMRVASWASDVVSASESFTQKVHAMQDSEEHRLRIAVSKTIADNLLPDWLVAMHAAAAPEVTVALEVLDAADVAERVRDGSSEVGFAEGYESVGDLRSCAVGSDELLVVTAPGHRLSREEPVCLSRLASIPLVLREDGCGSRATLERAFHQAGLQLAIGAELASTVAIKTLVATGEKVTVLSGLSVRSDVREGRLVALRLDGGPLKLPFRAIWRRSPRPTGPSRTLIDIARRLGQQHSRDRVTAPSPPPAPSR</sequence>
<dbReference type="Gene3D" id="3.40.190.290">
    <property type="match status" value="1"/>
</dbReference>
<dbReference type="InterPro" id="IPR036388">
    <property type="entry name" value="WH-like_DNA-bd_sf"/>
</dbReference>
<dbReference type="PANTHER" id="PTHR30126:SF39">
    <property type="entry name" value="HTH-TYPE TRANSCRIPTIONAL REGULATOR CYSL"/>
    <property type="match status" value="1"/>
</dbReference>
<dbReference type="InterPro" id="IPR005119">
    <property type="entry name" value="LysR_subst-bd"/>
</dbReference>
<feature type="region of interest" description="Disordered" evidence="5">
    <location>
        <begin position="284"/>
        <end position="303"/>
    </location>
</feature>
<evidence type="ECO:0000256" key="2">
    <source>
        <dbReference type="ARBA" id="ARBA00023015"/>
    </source>
</evidence>
<dbReference type="PRINTS" id="PR00039">
    <property type="entry name" value="HTHLYSR"/>
</dbReference>
<keyword evidence="4" id="KW-0804">Transcription</keyword>
<dbReference type="Gene3D" id="1.10.10.10">
    <property type="entry name" value="Winged helix-like DNA-binding domain superfamily/Winged helix DNA-binding domain"/>
    <property type="match status" value="1"/>
</dbReference>
<dbReference type="GO" id="GO:0003700">
    <property type="term" value="F:DNA-binding transcription factor activity"/>
    <property type="evidence" value="ECO:0007669"/>
    <property type="project" value="InterPro"/>
</dbReference>
<gene>
    <name evidence="7" type="ORF">JHE00_20070</name>
</gene>
<evidence type="ECO:0000313" key="7">
    <source>
        <dbReference type="EMBL" id="MBK1786632.1"/>
    </source>
</evidence>
<dbReference type="EMBL" id="JAENJH010000004">
    <property type="protein sequence ID" value="MBK1786632.1"/>
    <property type="molecule type" value="Genomic_DNA"/>
</dbReference>
<dbReference type="InterPro" id="IPR000847">
    <property type="entry name" value="LysR_HTH_N"/>
</dbReference>
<feature type="domain" description="HTH lysR-type" evidence="6">
    <location>
        <begin position="1"/>
        <end position="48"/>
    </location>
</feature>
<name>A0A934QUR9_9PSEU</name>
<dbReference type="SUPFAM" id="SSF46785">
    <property type="entry name" value="Winged helix' DNA-binding domain"/>
    <property type="match status" value="1"/>
</dbReference>
<dbReference type="AlphaFoldDB" id="A0A934QUR9"/>
<proteinExistence type="inferred from homology"/>
<evidence type="ECO:0000259" key="6">
    <source>
        <dbReference type="PROSITE" id="PS50931"/>
    </source>
</evidence>
<accession>A0A934QUR9</accession>
<dbReference type="SUPFAM" id="SSF53850">
    <property type="entry name" value="Periplasmic binding protein-like II"/>
    <property type="match status" value="1"/>
</dbReference>
<dbReference type="PANTHER" id="PTHR30126">
    <property type="entry name" value="HTH-TYPE TRANSCRIPTIONAL REGULATOR"/>
    <property type="match status" value="1"/>
</dbReference>
<protein>
    <submittedName>
        <fullName evidence="7">LysR family transcriptional regulator</fullName>
    </submittedName>
</protein>